<gene>
    <name evidence="10" type="ORF">CIG75_06440</name>
</gene>
<evidence type="ECO:0000313" key="11">
    <source>
        <dbReference type="Proteomes" id="UP000214688"/>
    </source>
</evidence>
<dbReference type="NCBIfam" id="TIGR00710">
    <property type="entry name" value="efflux_Bcr_CflA"/>
    <property type="match status" value="1"/>
</dbReference>
<dbReference type="PANTHER" id="PTHR23502:SF132">
    <property type="entry name" value="POLYAMINE TRANSPORTER 2-RELATED"/>
    <property type="match status" value="1"/>
</dbReference>
<dbReference type="Gene3D" id="1.20.1720.10">
    <property type="entry name" value="Multidrug resistance protein D"/>
    <property type="match status" value="1"/>
</dbReference>
<feature type="transmembrane region" description="Helical" evidence="8">
    <location>
        <begin position="314"/>
        <end position="339"/>
    </location>
</feature>
<dbReference type="OrthoDB" id="9800416at2"/>
<dbReference type="CDD" id="cd17320">
    <property type="entry name" value="MFS_MdfA_MDR_like"/>
    <property type="match status" value="1"/>
</dbReference>
<feature type="domain" description="Major facilitator superfamily (MFS) profile" evidence="9">
    <location>
        <begin position="15"/>
        <end position="401"/>
    </location>
</feature>
<dbReference type="InterPro" id="IPR001958">
    <property type="entry name" value="Tet-R_TetA/multi-R_MdtG-like"/>
</dbReference>
<feature type="transmembrane region" description="Helical" evidence="8">
    <location>
        <begin position="172"/>
        <end position="192"/>
    </location>
</feature>
<keyword evidence="11" id="KW-1185">Reference proteome</keyword>
<evidence type="ECO:0000256" key="1">
    <source>
        <dbReference type="ARBA" id="ARBA00004651"/>
    </source>
</evidence>
<feature type="transmembrane region" description="Helical" evidence="8">
    <location>
        <begin position="257"/>
        <end position="276"/>
    </location>
</feature>
<dbReference type="GO" id="GO:0005886">
    <property type="term" value="C:plasma membrane"/>
    <property type="evidence" value="ECO:0007669"/>
    <property type="project" value="UniProtKB-SubCell"/>
</dbReference>
<protein>
    <recommendedName>
        <fullName evidence="8">Bcr/CflA family efflux transporter</fullName>
    </recommendedName>
</protein>
<dbReference type="PRINTS" id="PR01035">
    <property type="entry name" value="TCRTETA"/>
</dbReference>
<keyword evidence="4 8" id="KW-1003">Cell membrane</keyword>
<keyword evidence="7 8" id="KW-0472">Membrane</keyword>
<evidence type="ECO:0000256" key="6">
    <source>
        <dbReference type="ARBA" id="ARBA00022989"/>
    </source>
</evidence>
<evidence type="ECO:0000256" key="2">
    <source>
        <dbReference type="ARBA" id="ARBA00006236"/>
    </source>
</evidence>
<comment type="subcellular location">
    <subcellularLocation>
        <location evidence="1 8">Cell membrane</location>
        <topology evidence="1 8">Multi-pass membrane protein</topology>
    </subcellularLocation>
</comment>
<feature type="transmembrane region" description="Helical" evidence="8">
    <location>
        <begin position="16"/>
        <end position="33"/>
    </location>
</feature>
<feature type="transmembrane region" description="Helical" evidence="8">
    <location>
        <begin position="112"/>
        <end position="130"/>
    </location>
</feature>
<dbReference type="InterPro" id="IPR036259">
    <property type="entry name" value="MFS_trans_sf"/>
</dbReference>
<dbReference type="GO" id="GO:0042910">
    <property type="term" value="F:xenobiotic transmembrane transporter activity"/>
    <property type="evidence" value="ECO:0007669"/>
    <property type="project" value="InterPro"/>
</dbReference>
<dbReference type="AlphaFoldDB" id="A0A223CZQ6"/>
<feature type="transmembrane region" description="Helical" evidence="8">
    <location>
        <begin position="85"/>
        <end position="106"/>
    </location>
</feature>
<dbReference type="Proteomes" id="UP000214688">
    <property type="component" value="Chromosome"/>
</dbReference>
<evidence type="ECO:0000256" key="7">
    <source>
        <dbReference type="ARBA" id="ARBA00023136"/>
    </source>
</evidence>
<dbReference type="NCBIfam" id="NF008314">
    <property type="entry name" value="PRK11102.1"/>
    <property type="match status" value="1"/>
</dbReference>
<dbReference type="GO" id="GO:1990961">
    <property type="term" value="P:xenobiotic detoxification by transmembrane export across the plasma membrane"/>
    <property type="evidence" value="ECO:0007669"/>
    <property type="project" value="InterPro"/>
</dbReference>
<keyword evidence="5 8" id="KW-0812">Transmembrane</keyword>
<dbReference type="SUPFAM" id="SSF103473">
    <property type="entry name" value="MFS general substrate transporter"/>
    <property type="match status" value="1"/>
</dbReference>
<keyword evidence="3 8" id="KW-0813">Transport</keyword>
<evidence type="ECO:0000256" key="4">
    <source>
        <dbReference type="ARBA" id="ARBA00022475"/>
    </source>
</evidence>
<evidence type="ECO:0000256" key="8">
    <source>
        <dbReference type="RuleBase" id="RU365088"/>
    </source>
</evidence>
<feature type="transmembrane region" description="Helical" evidence="8">
    <location>
        <begin position="222"/>
        <end position="242"/>
    </location>
</feature>
<comment type="similarity">
    <text evidence="2 8">Belongs to the major facilitator superfamily. Bcr/CmlA family.</text>
</comment>
<feature type="transmembrane region" description="Helical" evidence="8">
    <location>
        <begin position="142"/>
        <end position="160"/>
    </location>
</feature>
<sequence>MNGEVVSRPPARTRRYWMAVILGSLSAFGPLSLDMYLPALPALADDLHTSASMVQLSLTACLLGLALGQLVAGPVSDVQGRRKPLMIGLIVYALSSLACAFAPTVWGLVMLRFIQGVAGAAGIVISRAIVRDMYSGTELTKFFSLLMLINGAAPILAPIFGGQLMRFTSWQGVFIVLGLIGVVMLLLVMFGMQETLPLERRMKGGFKTTMTVFRGLARNRVFMGYALASGLVTAAMFAYISGSPFVLQEIYGVTPQMFSLIFAMNGLGIIIAGQVTGRLTGRVSDTKLLITGLGLATLGGVSLLVALLLEAGLIAVLVPLFFVVASVGIVNTTSFSLAMQDQGQAAGTASALLGVLTFIIGGVVAPFVGIGGSTTAIPMGVIIAVAEVGAVLCYLLLARKRG</sequence>
<dbReference type="Pfam" id="PF07690">
    <property type="entry name" value="MFS_1"/>
    <property type="match status" value="1"/>
</dbReference>
<evidence type="ECO:0000256" key="3">
    <source>
        <dbReference type="ARBA" id="ARBA00022448"/>
    </source>
</evidence>
<dbReference type="InterPro" id="IPR004812">
    <property type="entry name" value="Efflux_drug-R_Bcr/CmlA"/>
</dbReference>
<reference evidence="10 11" key="1">
    <citation type="journal article" date="2015" name="Int. J. Syst. Evol. Microbiol.">
        <title>Tumebacillus algifaecis sp. nov., isolated from decomposing algal scum.</title>
        <authorList>
            <person name="Wu Y.F."/>
            <person name="Zhang B."/>
            <person name="Xing P."/>
            <person name="Wu Q.L."/>
            <person name="Liu S.J."/>
        </authorList>
    </citation>
    <scope>NUCLEOTIDE SEQUENCE [LARGE SCALE GENOMIC DNA]</scope>
    <source>
        <strain evidence="10 11">THMBR28</strain>
    </source>
</reference>
<dbReference type="EMBL" id="CP022657">
    <property type="protein sequence ID" value="ASS74644.1"/>
    <property type="molecule type" value="Genomic_DNA"/>
</dbReference>
<dbReference type="InterPro" id="IPR011701">
    <property type="entry name" value="MFS"/>
</dbReference>
<feature type="transmembrane region" description="Helical" evidence="8">
    <location>
        <begin position="53"/>
        <end position="73"/>
    </location>
</feature>
<feature type="transmembrane region" description="Helical" evidence="8">
    <location>
        <begin position="288"/>
        <end position="308"/>
    </location>
</feature>
<dbReference type="FunFam" id="1.20.1720.10:FF:000005">
    <property type="entry name" value="Bcr/CflA family efflux transporter"/>
    <property type="match status" value="1"/>
</dbReference>
<evidence type="ECO:0000256" key="5">
    <source>
        <dbReference type="ARBA" id="ARBA00022692"/>
    </source>
</evidence>
<proteinExistence type="inferred from homology"/>
<organism evidence="10 11">
    <name type="scientific">Tumebacillus algifaecis</name>
    <dbReference type="NCBI Taxonomy" id="1214604"/>
    <lineage>
        <taxon>Bacteria</taxon>
        <taxon>Bacillati</taxon>
        <taxon>Bacillota</taxon>
        <taxon>Bacilli</taxon>
        <taxon>Bacillales</taxon>
        <taxon>Alicyclobacillaceae</taxon>
        <taxon>Tumebacillus</taxon>
    </lineage>
</organism>
<dbReference type="RefSeq" id="WP_094235894.1">
    <property type="nucleotide sequence ID" value="NZ_CP022657.1"/>
</dbReference>
<evidence type="ECO:0000259" key="9">
    <source>
        <dbReference type="PROSITE" id="PS50850"/>
    </source>
</evidence>
<keyword evidence="6 8" id="KW-1133">Transmembrane helix</keyword>
<evidence type="ECO:0000313" key="10">
    <source>
        <dbReference type="EMBL" id="ASS74644.1"/>
    </source>
</evidence>
<feature type="transmembrane region" description="Helical" evidence="8">
    <location>
        <begin position="376"/>
        <end position="397"/>
    </location>
</feature>
<dbReference type="PROSITE" id="PS50850">
    <property type="entry name" value="MFS"/>
    <property type="match status" value="1"/>
</dbReference>
<feature type="transmembrane region" description="Helical" evidence="8">
    <location>
        <begin position="351"/>
        <end position="370"/>
    </location>
</feature>
<dbReference type="PANTHER" id="PTHR23502">
    <property type="entry name" value="MAJOR FACILITATOR SUPERFAMILY"/>
    <property type="match status" value="1"/>
</dbReference>
<accession>A0A223CZQ6</accession>
<dbReference type="InterPro" id="IPR020846">
    <property type="entry name" value="MFS_dom"/>
</dbReference>
<dbReference type="KEGG" id="tab:CIG75_06440"/>
<name>A0A223CZQ6_9BACL</name>